<reference evidence="1 2" key="1">
    <citation type="submission" date="2019-04" db="EMBL/GenBank/DDBJ databases">
        <title>Draft genome of the big-headed turtle Platysternon megacephalum.</title>
        <authorList>
            <person name="Gong S."/>
        </authorList>
    </citation>
    <scope>NUCLEOTIDE SEQUENCE [LARGE SCALE GENOMIC DNA]</scope>
    <source>
        <strain evidence="1">DO16091913</strain>
        <tissue evidence="1">Muscle</tissue>
    </source>
</reference>
<gene>
    <name evidence="1" type="ORF">DR999_PMT15417</name>
</gene>
<name>A0A4D9E236_9SAUR</name>
<sequence>MILLAGKMKNPFPKGGIITIDCVSPVIQINRFLFFNVGKTDCISCFLLADTGEKRSQVKPWVAEHETAIPVSRASPRTVTHKGDRRGEKLYFEELWDRGNAGSVTSPSQPGQKKQRNASLVFIYSLGHSVRRP</sequence>
<accession>A0A4D9E236</accession>
<keyword evidence="2" id="KW-1185">Reference proteome</keyword>
<organism evidence="1 2">
    <name type="scientific">Platysternon megacephalum</name>
    <name type="common">big-headed turtle</name>
    <dbReference type="NCBI Taxonomy" id="55544"/>
    <lineage>
        <taxon>Eukaryota</taxon>
        <taxon>Metazoa</taxon>
        <taxon>Chordata</taxon>
        <taxon>Craniata</taxon>
        <taxon>Vertebrata</taxon>
        <taxon>Euteleostomi</taxon>
        <taxon>Archelosauria</taxon>
        <taxon>Testudinata</taxon>
        <taxon>Testudines</taxon>
        <taxon>Cryptodira</taxon>
        <taxon>Durocryptodira</taxon>
        <taxon>Testudinoidea</taxon>
        <taxon>Platysternidae</taxon>
        <taxon>Platysternon</taxon>
    </lineage>
</organism>
<reference evidence="1 2" key="2">
    <citation type="submission" date="2019-04" db="EMBL/GenBank/DDBJ databases">
        <title>The genome sequence of big-headed turtle.</title>
        <authorList>
            <person name="Gong S."/>
        </authorList>
    </citation>
    <scope>NUCLEOTIDE SEQUENCE [LARGE SCALE GENOMIC DNA]</scope>
    <source>
        <strain evidence="1">DO16091913</strain>
        <tissue evidence="1">Muscle</tissue>
    </source>
</reference>
<evidence type="ECO:0000313" key="2">
    <source>
        <dbReference type="Proteomes" id="UP000297703"/>
    </source>
</evidence>
<dbReference type="Proteomes" id="UP000297703">
    <property type="component" value="Unassembled WGS sequence"/>
</dbReference>
<evidence type="ECO:0000313" key="1">
    <source>
        <dbReference type="EMBL" id="TFK02268.1"/>
    </source>
</evidence>
<protein>
    <submittedName>
        <fullName evidence="1">Histone H4 transcription factor-like</fullName>
    </submittedName>
</protein>
<proteinExistence type="predicted"/>
<dbReference type="EMBL" id="QXTE01000196">
    <property type="protein sequence ID" value="TFK02268.1"/>
    <property type="molecule type" value="Genomic_DNA"/>
</dbReference>
<dbReference type="AlphaFoldDB" id="A0A4D9E236"/>
<comment type="caution">
    <text evidence="1">The sequence shown here is derived from an EMBL/GenBank/DDBJ whole genome shotgun (WGS) entry which is preliminary data.</text>
</comment>